<accession>A0A6A6IY58</accession>
<organism evidence="2 3">
    <name type="scientific">Trematosphaeria pertusa</name>
    <dbReference type="NCBI Taxonomy" id="390896"/>
    <lineage>
        <taxon>Eukaryota</taxon>
        <taxon>Fungi</taxon>
        <taxon>Dikarya</taxon>
        <taxon>Ascomycota</taxon>
        <taxon>Pezizomycotina</taxon>
        <taxon>Dothideomycetes</taxon>
        <taxon>Pleosporomycetidae</taxon>
        <taxon>Pleosporales</taxon>
        <taxon>Massarineae</taxon>
        <taxon>Trematosphaeriaceae</taxon>
        <taxon>Trematosphaeria</taxon>
    </lineage>
</organism>
<gene>
    <name evidence="2" type="ORF">BU26DRAFT_515055</name>
</gene>
<dbReference type="Pfam" id="PF14273">
    <property type="entry name" value="DUF4360"/>
    <property type="match status" value="1"/>
</dbReference>
<evidence type="ECO:0000256" key="1">
    <source>
        <dbReference type="SAM" id="SignalP"/>
    </source>
</evidence>
<feature type="signal peptide" evidence="1">
    <location>
        <begin position="1"/>
        <end position="19"/>
    </location>
</feature>
<keyword evidence="3" id="KW-1185">Reference proteome</keyword>
<keyword evidence="1" id="KW-0732">Signal</keyword>
<dbReference type="Proteomes" id="UP000800094">
    <property type="component" value="Unassembled WGS sequence"/>
</dbReference>
<feature type="chain" id="PRO_5025390344" description="Secreted protein" evidence="1">
    <location>
        <begin position="20"/>
        <end position="223"/>
    </location>
</feature>
<evidence type="ECO:0000313" key="3">
    <source>
        <dbReference type="Proteomes" id="UP000800094"/>
    </source>
</evidence>
<sequence>MPPFFSLLLFVLCAGIATAIPAANPVAVPAASATRPPTGAATISKVAVDTEGSGCRSGTVAVAFAPDNSALTLILDGFHAGIGPGYEDFGTRAFCRVNVTMSSPGWAFDVQSVDFRSYVNIQKGVEVSLVSRWKWIDTKGVDMKGKGNVKKVLTGPFEDDYLLHKDDELSDSEQSVCSKVSAMFQLSLSATLSATSPTVTGKVDGDSADARFGEILNLSWRRC</sequence>
<dbReference type="EMBL" id="ML987190">
    <property type="protein sequence ID" value="KAF2255334.1"/>
    <property type="molecule type" value="Genomic_DNA"/>
</dbReference>
<dbReference type="PANTHER" id="PTHR38847">
    <property type="match status" value="1"/>
</dbReference>
<dbReference type="AlphaFoldDB" id="A0A6A6IY58"/>
<evidence type="ECO:0008006" key="4">
    <source>
        <dbReference type="Google" id="ProtNLM"/>
    </source>
</evidence>
<dbReference type="PANTHER" id="PTHR38847:SF1">
    <property type="entry name" value="PSEUDOURIDINE SYNTHASE RSUA_RLUA-LIKE DOMAIN-CONTAINING PROTEIN"/>
    <property type="match status" value="1"/>
</dbReference>
<dbReference type="OrthoDB" id="152248at2759"/>
<reference evidence="2" key="1">
    <citation type="journal article" date="2020" name="Stud. Mycol.">
        <title>101 Dothideomycetes genomes: a test case for predicting lifestyles and emergence of pathogens.</title>
        <authorList>
            <person name="Haridas S."/>
            <person name="Albert R."/>
            <person name="Binder M."/>
            <person name="Bloem J."/>
            <person name="Labutti K."/>
            <person name="Salamov A."/>
            <person name="Andreopoulos B."/>
            <person name="Baker S."/>
            <person name="Barry K."/>
            <person name="Bills G."/>
            <person name="Bluhm B."/>
            <person name="Cannon C."/>
            <person name="Castanera R."/>
            <person name="Culley D."/>
            <person name="Daum C."/>
            <person name="Ezra D."/>
            <person name="Gonzalez J."/>
            <person name="Henrissat B."/>
            <person name="Kuo A."/>
            <person name="Liang C."/>
            <person name="Lipzen A."/>
            <person name="Lutzoni F."/>
            <person name="Magnuson J."/>
            <person name="Mondo S."/>
            <person name="Nolan M."/>
            <person name="Ohm R."/>
            <person name="Pangilinan J."/>
            <person name="Park H.-J."/>
            <person name="Ramirez L."/>
            <person name="Alfaro M."/>
            <person name="Sun H."/>
            <person name="Tritt A."/>
            <person name="Yoshinaga Y."/>
            <person name="Zwiers L.-H."/>
            <person name="Turgeon B."/>
            <person name="Goodwin S."/>
            <person name="Spatafora J."/>
            <person name="Crous P."/>
            <person name="Grigoriev I."/>
        </authorList>
    </citation>
    <scope>NUCLEOTIDE SEQUENCE</scope>
    <source>
        <strain evidence="2">CBS 122368</strain>
    </source>
</reference>
<dbReference type="InterPro" id="IPR025649">
    <property type="entry name" value="DUF4360"/>
</dbReference>
<name>A0A6A6IY58_9PLEO</name>
<protein>
    <recommendedName>
        <fullName evidence="4">Secreted protein</fullName>
    </recommendedName>
</protein>
<evidence type="ECO:0000313" key="2">
    <source>
        <dbReference type="EMBL" id="KAF2255334.1"/>
    </source>
</evidence>
<dbReference type="RefSeq" id="XP_033690338.1">
    <property type="nucleotide sequence ID" value="XM_033827973.1"/>
</dbReference>
<dbReference type="GeneID" id="54581303"/>
<proteinExistence type="predicted"/>